<evidence type="ECO:0000313" key="2">
    <source>
        <dbReference type="Proteomes" id="UP001162992"/>
    </source>
</evidence>
<proteinExistence type="predicted"/>
<sequence length="207" mass="23821">MDRKGGGKRRTGEDALQKGAHHDAWGAEGTFLLQTPEKRELNQYWYSPHTIATLVKEIEEHAKKAAFLSTPSVFFSLKDPGLKSGSCIFDVDTQWESLPNFVKWNFNQPQHIDESYHHVFDYIVIDPPFVTPEVWIKYAEAARLLLRDDGKIILSTILENAELLKQILHVEPQLFDPSIPHLVYQYAFFTNYKPTYLSSPNPEISMD</sequence>
<name>A0ACC2CUP2_DIPCM</name>
<evidence type="ECO:0000313" key="1">
    <source>
        <dbReference type="EMBL" id="KAJ7545695.1"/>
    </source>
</evidence>
<dbReference type="Proteomes" id="UP001162992">
    <property type="component" value="Chromosome 8"/>
</dbReference>
<protein>
    <submittedName>
        <fullName evidence="1">Uncharacterized protein</fullName>
    </submittedName>
</protein>
<comment type="caution">
    <text evidence="1">The sequence shown here is derived from an EMBL/GenBank/DDBJ whole genome shotgun (WGS) entry which is preliminary data.</text>
</comment>
<reference evidence="2" key="1">
    <citation type="journal article" date="2024" name="Proc. Natl. Acad. Sci. U.S.A.">
        <title>Extraordinary preservation of gene collinearity over three hundred million years revealed in homosporous lycophytes.</title>
        <authorList>
            <person name="Li C."/>
            <person name="Wickell D."/>
            <person name="Kuo L.Y."/>
            <person name="Chen X."/>
            <person name="Nie B."/>
            <person name="Liao X."/>
            <person name="Peng D."/>
            <person name="Ji J."/>
            <person name="Jenkins J."/>
            <person name="Williams M."/>
            <person name="Shu S."/>
            <person name="Plott C."/>
            <person name="Barry K."/>
            <person name="Rajasekar S."/>
            <person name="Grimwood J."/>
            <person name="Han X."/>
            <person name="Sun S."/>
            <person name="Hou Z."/>
            <person name="He W."/>
            <person name="Dai G."/>
            <person name="Sun C."/>
            <person name="Schmutz J."/>
            <person name="Leebens-Mack J.H."/>
            <person name="Li F.W."/>
            <person name="Wang L."/>
        </authorList>
    </citation>
    <scope>NUCLEOTIDE SEQUENCE [LARGE SCALE GENOMIC DNA]</scope>
    <source>
        <strain evidence="2">cv. PW_Plant_1</strain>
    </source>
</reference>
<dbReference type="EMBL" id="CM055099">
    <property type="protein sequence ID" value="KAJ7545695.1"/>
    <property type="molecule type" value="Genomic_DNA"/>
</dbReference>
<accession>A0ACC2CUP2</accession>
<gene>
    <name evidence="1" type="ORF">O6H91_08G005900</name>
</gene>
<organism evidence="1 2">
    <name type="scientific">Diphasiastrum complanatum</name>
    <name type="common">Issler's clubmoss</name>
    <name type="synonym">Lycopodium complanatum</name>
    <dbReference type="NCBI Taxonomy" id="34168"/>
    <lineage>
        <taxon>Eukaryota</taxon>
        <taxon>Viridiplantae</taxon>
        <taxon>Streptophyta</taxon>
        <taxon>Embryophyta</taxon>
        <taxon>Tracheophyta</taxon>
        <taxon>Lycopodiopsida</taxon>
        <taxon>Lycopodiales</taxon>
        <taxon>Lycopodiaceae</taxon>
        <taxon>Lycopodioideae</taxon>
        <taxon>Diphasiastrum</taxon>
    </lineage>
</organism>
<keyword evidence="2" id="KW-1185">Reference proteome</keyword>